<comment type="caution">
    <text evidence="5">The sequence shown here is derived from an EMBL/GenBank/DDBJ whole genome shotgun (WGS) entry which is preliminary data.</text>
</comment>
<dbReference type="Gene3D" id="3.40.50.150">
    <property type="entry name" value="Vaccinia Virus protein VP39"/>
    <property type="match status" value="1"/>
</dbReference>
<dbReference type="GO" id="GO:0008171">
    <property type="term" value="F:O-methyltransferase activity"/>
    <property type="evidence" value="ECO:0007669"/>
    <property type="project" value="InterPro"/>
</dbReference>
<dbReference type="AlphaFoldDB" id="A0AAD6VUY4"/>
<organism evidence="5 6">
    <name type="scientific">Mycena pura</name>
    <dbReference type="NCBI Taxonomy" id="153505"/>
    <lineage>
        <taxon>Eukaryota</taxon>
        <taxon>Fungi</taxon>
        <taxon>Dikarya</taxon>
        <taxon>Basidiomycota</taxon>
        <taxon>Agaricomycotina</taxon>
        <taxon>Agaricomycetes</taxon>
        <taxon>Agaricomycetidae</taxon>
        <taxon>Agaricales</taxon>
        <taxon>Marasmiineae</taxon>
        <taxon>Mycenaceae</taxon>
        <taxon>Mycena</taxon>
    </lineage>
</organism>
<dbReference type="PANTHER" id="PTHR43712">
    <property type="entry name" value="PUTATIVE (AFU_ORTHOLOGUE AFUA_4G14580)-RELATED"/>
    <property type="match status" value="1"/>
</dbReference>
<dbReference type="PROSITE" id="PS51683">
    <property type="entry name" value="SAM_OMT_II"/>
    <property type="match status" value="1"/>
</dbReference>
<dbReference type="InterPro" id="IPR016461">
    <property type="entry name" value="COMT-like"/>
</dbReference>
<dbReference type="Pfam" id="PF00891">
    <property type="entry name" value="Methyltransf_2"/>
    <property type="match status" value="1"/>
</dbReference>
<dbReference type="GO" id="GO:0032259">
    <property type="term" value="P:methylation"/>
    <property type="evidence" value="ECO:0007669"/>
    <property type="project" value="UniProtKB-KW"/>
</dbReference>
<gene>
    <name evidence="5" type="ORF">GGX14DRAFT_432384</name>
</gene>
<keyword evidence="3" id="KW-0949">S-adenosyl-L-methionine</keyword>
<reference evidence="5" key="1">
    <citation type="submission" date="2023-03" db="EMBL/GenBank/DDBJ databases">
        <title>Massive genome expansion in bonnet fungi (Mycena s.s.) driven by repeated elements and novel gene families across ecological guilds.</title>
        <authorList>
            <consortium name="Lawrence Berkeley National Laboratory"/>
            <person name="Harder C.B."/>
            <person name="Miyauchi S."/>
            <person name="Viragh M."/>
            <person name="Kuo A."/>
            <person name="Thoen E."/>
            <person name="Andreopoulos B."/>
            <person name="Lu D."/>
            <person name="Skrede I."/>
            <person name="Drula E."/>
            <person name="Henrissat B."/>
            <person name="Morin E."/>
            <person name="Kohler A."/>
            <person name="Barry K."/>
            <person name="LaButti K."/>
            <person name="Morin E."/>
            <person name="Salamov A."/>
            <person name="Lipzen A."/>
            <person name="Mereny Z."/>
            <person name="Hegedus B."/>
            <person name="Baldrian P."/>
            <person name="Stursova M."/>
            <person name="Weitz H."/>
            <person name="Taylor A."/>
            <person name="Grigoriev I.V."/>
            <person name="Nagy L.G."/>
            <person name="Martin F."/>
            <person name="Kauserud H."/>
        </authorList>
    </citation>
    <scope>NUCLEOTIDE SEQUENCE</scope>
    <source>
        <strain evidence="5">9144</strain>
    </source>
</reference>
<dbReference type="InterPro" id="IPR029063">
    <property type="entry name" value="SAM-dependent_MTases_sf"/>
</dbReference>
<dbReference type="PANTHER" id="PTHR43712:SF2">
    <property type="entry name" value="O-METHYLTRANSFERASE CICE"/>
    <property type="match status" value="1"/>
</dbReference>
<evidence type="ECO:0000313" key="6">
    <source>
        <dbReference type="Proteomes" id="UP001219525"/>
    </source>
</evidence>
<evidence type="ECO:0000259" key="4">
    <source>
        <dbReference type="Pfam" id="PF00891"/>
    </source>
</evidence>
<dbReference type="SUPFAM" id="SSF53335">
    <property type="entry name" value="S-adenosyl-L-methionine-dependent methyltransferases"/>
    <property type="match status" value="1"/>
</dbReference>
<proteinExistence type="predicted"/>
<keyword evidence="6" id="KW-1185">Reference proteome</keyword>
<sequence length="152" mass="16956">MTIAQKYPKLRVVVQDLEHTVEGAKELWKESFPAHIERNMVEFQALDFFDPQPVKNAAVFMLRLIAHNWNDAVLVKILQNLRDAAQPTTQLVIIEKILSFAALPGSEVANVPGAQGPTARAPLLPNWGVGTAEFYFEMLNRCTQCLVVASAR</sequence>
<dbReference type="InterPro" id="IPR001077">
    <property type="entry name" value="COMT_C"/>
</dbReference>
<evidence type="ECO:0000256" key="3">
    <source>
        <dbReference type="ARBA" id="ARBA00022691"/>
    </source>
</evidence>
<keyword evidence="2" id="KW-0808">Transferase</keyword>
<evidence type="ECO:0000256" key="1">
    <source>
        <dbReference type="ARBA" id="ARBA00022603"/>
    </source>
</evidence>
<evidence type="ECO:0000313" key="5">
    <source>
        <dbReference type="EMBL" id="KAJ7220899.1"/>
    </source>
</evidence>
<protein>
    <submittedName>
        <fullName evidence="5">O-methyltransferase-domain-containing protein</fullName>
    </submittedName>
</protein>
<evidence type="ECO:0000256" key="2">
    <source>
        <dbReference type="ARBA" id="ARBA00022679"/>
    </source>
</evidence>
<keyword evidence="1" id="KW-0489">Methyltransferase</keyword>
<dbReference type="Proteomes" id="UP001219525">
    <property type="component" value="Unassembled WGS sequence"/>
</dbReference>
<dbReference type="EMBL" id="JARJCW010000009">
    <property type="protein sequence ID" value="KAJ7220899.1"/>
    <property type="molecule type" value="Genomic_DNA"/>
</dbReference>
<accession>A0AAD6VUY4</accession>
<feature type="domain" description="O-methyltransferase C-terminal" evidence="4">
    <location>
        <begin position="2"/>
        <end position="99"/>
    </location>
</feature>
<name>A0AAD6VUY4_9AGAR</name>